<protein>
    <recommendedName>
        <fullName evidence="7">C2H2-type domain-containing protein</fullName>
    </recommendedName>
</protein>
<feature type="compositionally biased region" description="Low complexity" evidence="6">
    <location>
        <begin position="1"/>
        <end position="23"/>
    </location>
</feature>
<keyword evidence="2" id="KW-0677">Repeat</keyword>
<dbReference type="GO" id="GO:0008270">
    <property type="term" value="F:zinc ion binding"/>
    <property type="evidence" value="ECO:0007669"/>
    <property type="project" value="UniProtKB-KW"/>
</dbReference>
<evidence type="ECO:0000256" key="5">
    <source>
        <dbReference type="PROSITE-ProRule" id="PRU00042"/>
    </source>
</evidence>
<dbReference type="FunFam" id="3.30.160.60:FF:000201">
    <property type="entry name" value="C2H2 finger domain protein (Gli3)"/>
    <property type="match status" value="1"/>
</dbReference>
<dbReference type="InterPro" id="IPR050329">
    <property type="entry name" value="GLI_C2H2-zinc-finger"/>
</dbReference>
<evidence type="ECO:0000256" key="4">
    <source>
        <dbReference type="ARBA" id="ARBA00022833"/>
    </source>
</evidence>
<dbReference type="PROSITE" id="PS50157">
    <property type="entry name" value="ZINC_FINGER_C2H2_2"/>
    <property type="match status" value="2"/>
</dbReference>
<dbReference type="GO" id="GO:0005634">
    <property type="term" value="C:nucleus"/>
    <property type="evidence" value="ECO:0007669"/>
    <property type="project" value="UniProtKB-ARBA"/>
</dbReference>
<evidence type="ECO:0000313" key="9">
    <source>
        <dbReference type="Proteomes" id="UP001215151"/>
    </source>
</evidence>
<keyword evidence="3 5" id="KW-0863">Zinc-finger</keyword>
<evidence type="ECO:0000256" key="2">
    <source>
        <dbReference type="ARBA" id="ARBA00022737"/>
    </source>
</evidence>
<evidence type="ECO:0000256" key="1">
    <source>
        <dbReference type="ARBA" id="ARBA00022723"/>
    </source>
</evidence>
<dbReference type="Pfam" id="PF23561">
    <property type="entry name" value="zf-C2H2_15"/>
    <property type="match status" value="1"/>
</dbReference>
<dbReference type="Gene3D" id="3.30.160.60">
    <property type="entry name" value="Classic Zinc Finger"/>
    <property type="match status" value="2"/>
</dbReference>
<comment type="caution">
    <text evidence="8">The sequence shown here is derived from an EMBL/GenBank/DDBJ whole genome shotgun (WGS) entry which is preliminary data.</text>
</comment>
<feature type="domain" description="C2H2-type" evidence="7">
    <location>
        <begin position="48"/>
        <end position="80"/>
    </location>
</feature>
<keyword evidence="4" id="KW-0862">Zinc</keyword>
<dbReference type="InterPro" id="IPR013087">
    <property type="entry name" value="Znf_C2H2_type"/>
</dbReference>
<evidence type="ECO:0000259" key="7">
    <source>
        <dbReference type="PROSITE" id="PS50157"/>
    </source>
</evidence>
<dbReference type="PANTHER" id="PTHR19818:SF137">
    <property type="entry name" value="INO80 COMPLEX SUBUNIT 1"/>
    <property type="match status" value="1"/>
</dbReference>
<feature type="region of interest" description="Disordered" evidence="6">
    <location>
        <begin position="103"/>
        <end position="185"/>
    </location>
</feature>
<dbReference type="GO" id="GO:0000981">
    <property type="term" value="F:DNA-binding transcription factor activity, RNA polymerase II-specific"/>
    <property type="evidence" value="ECO:0007669"/>
    <property type="project" value="UniProtKB-ARBA"/>
</dbReference>
<organism evidence="8 9">
    <name type="scientific">Trametes cubensis</name>
    <dbReference type="NCBI Taxonomy" id="1111947"/>
    <lineage>
        <taxon>Eukaryota</taxon>
        <taxon>Fungi</taxon>
        <taxon>Dikarya</taxon>
        <taxon>Basidiomycota</taxon>
        <taxon>Agaricomycotina</taxon>
        <taxon>Agaricomycetes</taxon>
        <taxon>Polyporales</taxon>
        <taxon>Polyporaceae</taxon>
        <taxon>Trametes</taxon>
    </lineage>
</organism>
<dbReference type="SUPFAM" id="SSF57667">
    <property type="entry name" value="beta-beta-alpha zinc fingers"/>
    <property type="match status" value="1"/>
</dbReference>
<dbReference type="PROSITE" id="PS00028">
    <property type="entry name" value="ZINC_FINGER_C2H2_1"/>
    <property type="match status" value="1"/>
</dbReference>
<dbReference type="SMART" id="SM00355">
    <property type="entry name" value="ZnF_C2H2"/>
    <property type="match status" value="2"/>
</dbReference>
<feature type="region of interest" description="Disordered" evidence="6">
    <location>
        <begin position="1"/>
        <end position="33"/>
    </location>
</feature>
<dbReference type="PANTHER" id="PTHR19818">
    <property type="entry name" value="ZINC FINGER PROTEIN ZIC AND GLI"/>
    <property type="match status" value="1"/>
</dbReference>
<gene>
    <name evidence="8" type="ORF">ONZ51_g711</name>
</gene>
<dbReference type="GO" id="GO:0000976">
    <property type="term" value="F:transcription cis-regulatory region binding"/>
    <property type="evidence" value="ECO:0007669"/>
    <property type="project" value="UniProtKB-ARBA"/>
</dbReference>
<accession>A0AAD7U4X5</accession>
<name>A0AAD7U4X5_9APHY</name>
<feature type="domain" description="C2H2-type" evidence="7">
    <location>
        <begin position="81"/>
        <end position="111"/>
    </location>
</feature>
<dbReference type="AlphaFoldDB" id="A0AAD7U4X5"/>
<feature type="compositionally biased region" description="Low complexity" evidence="6">
    <location>
        <begin position="128"/>
        <end position="139"/>
    </location>
</feature>
<sequence>MARSQYSPSPSPSLPSSGGISDSSTDEEFGSYGEAGEYDHIGVHKSNYTCEWAGCVRRGIAQTSRFALISHIRSHTGEKPFTCPRPECDKSFTRSDALAKHMRIQHNISPPLPGRGGNRKRKREEPEPAAGHAPEYPGYSSSFKVDTHGDEDEFRLSPIEGSSFASRLPPTPVRQLSPDADLDDEDELPEHLTRLRDPVTGFIMGRSYTQVRYMLMKAKHRWVLEQHEALVEELRVLRHEEKCWKERKDALLDELLRRQFGPQAEQLTNPLVMTAQNAPHTAAGDEPEAYR</sequence>
<keyword evidence="9" id="KW-1185">Reference proteome</keyword>
<keyword evidence="1" id="KW-0479">Metal-binding</keyword>
<evidence type="ECO:0000256" key="6">
    <source>
        <dbReference type="SAM" id="MobiDB-lite"/>
    </source>
</evidence>
<proteinExistence type="predicted"/>
<dbReference type="Pfam" id="PF00096">
    <property type="entry name" value="zf-C2H2"/>
    <property type="match status" value="1"/>
</dbReference>
<dbReference type="InterPro" id="IPR036236">
    <property type="entry name" value="Znf_C2H2_sf"/>
</dbReference>
<dbReference type="EMBL" id="JAPEVG010000009">
    <property type="protein sequence ID" value="KAJ8497025.1"/>
    <property type="molecule type" value="Genomic_DNA"/>
</dbReference>
<reference evidence="8" key="1">
    <citation type="submission" date="2022-11" db="EMBL/GenBank/DDBJ databases">
        <title>Genome Sequence of Cubamyces cubensis.</title>
        <authorList>
            <person name="Buettner E."/>
        </authorList>
    </citation>
    <scope>NUCLEOTIDE SEQUENCE</scope>
    <source>
        <strain evidence="8">MPL-01</strain>
    </source>
</reference>
<dbReference type="GO" id="GO:0045944">
    <property type="term" value="P:positive regulation of transcription by RNA polymerase II"/>
    <property type="evidence" value="ECO:0007669"/>
    <property type="project" value="UniProtKB-ARBA"/>
</dbReference>
<evidence type="ECO:0000256" key="3">
    <source>
        <dbReference type="ARBA" id="ARBA00022771"/>
    </source>
</evidence>
<evidence type="ECO:0000313" key="8">
    <source>
        <dbReference type="EMBL" id="KAJ8497025.1"/>
    </source>
</evidence>
<dbReference type="Proteomes" id="UP001215151">
    <property type="component" value="Unassembled WGS sequence"/>
</dbReference>
<dbReference type="InterPro" id="IPR056436">
    <property type="entry name" value="Znf-C2H2_ZIC1-5/GLI1-3-like"/>
</dbReference>